<dbReference type="InterPro" id="IPR013088">
    <property type="entry name" value="Znf_NHR/GATA"/>
</dbReference>
<dbReference type="Gene3D" id="3.30.50.10">
    <property type="entry name" value="Erythroid Transcription Factor GATA-1, subunit A"/>
    <property type="match status" value="2"/>
</dbReference>
<feature type="compositionally biased region" description="Basic residues" evidence="9">
    <location>
        <begin position="338"/>
        <end position="350"/>
    </location>
</feature>
<dbReference type="GO" id="GO:0000122">
    <property type="term" value="P:negative regulation of transcription by RNA polymerase II"/>
    <property type="evidence" value="ECO:0007669"/>
    <property type="project" value="TreeGrafter"/>
</dbReference>
<dbReference type="GO" id="GO:0000978">
    <property type="term" value="F:RNA polymerase II cis-regulatory region sequence-specific DNA binding"/>
    <property type="evidence" value="ECO:0007669"/>
    <property type="project" value="TreeGrafter"/>
</dbReference>
<evidence type="ECO:0000256" key="5">
    <source>
        <dbReference type="ARBA" id="ARBA00023015"/>
    </source>
</evidence>
<dbReference type="GO" id="GO:0000981">
    <property type="term" value="F:DNA-binding transcription factor activity, RNA polymerase II-specific"/>
    <property type="evidence" value="ECO:0007669"/>
    <property type="project" value="TreeGrafter"/>
</dbReference>
<dbReference type="GO" id="GO:0008270">
    <property type="term" value="F:zinc ion binding"/>
    <property type="evidence" value="ECO:0007669"/>
    <property type="project" value="UniProtKB-KW"/>
</dbReference>
<feature type="region of interest" description="Disordered" evidence="9">
    <location>
        <begin position="338"/>
        <end position="369"/>
    </location>
</feature>
<keyword evidence="12" id="KW-1185">Reference proteome</keyword>
<feature type="domain" description="GATA-type" evidence="10">
    <location>
        <begin position="294"/>
        <end position="347"/>
    </location>
</feature>
<feature type="region of interest" description="Disordered" evidence="9">
    <location>
        <begin position="143"/>
        <end position="214"/>
    </location>
</feature>
<feature type="compositionally biased region" description="Pro residues" evidence="9">
    <location>
        <begin position="545"/>
        <end position="572"/>
    </location>
</feature>
<keyword evidence="3 8" id="KW-0863">Zinc-finger</keyword>
<evidence type="ECO:0000256" key="1">
    <source>
        <dbReference type="ARBA" id="ARBA00004123"/>
    </source>
</evidence>
<keyword evidence="4" id="KW-0862">Zinc</keyword>
<protein>
    <recommendedName>
        <fullName evidence="10">GATA-type domain-containing protein</fullName>
    </recommendedName>
</protein>
<dbReference type="PANTHER" id="PTHR10071:SF335">
    <property type="entry name" value="IRON-SENSING TRANSCRIPTIONAL REPRESSOR-RELATED"/>
    <property type="match status" value="1"/>
</dbReference>
<evidence type="ECO:0000259" key="10">
    <source>
        <dbReference type="PROSITE" id="PS50114"/>
    </source>
</evidence>
<dbReference type="GO" id="GO:0045944">
    <property type="term" value="P:positive regulation of transcription by RNA polymerase II"/>
    <property type="evidence" value="ECO:0007669"/>
    <property type="project" value="TreeGrafter"/>
</dbReference>
<evidence type="ECO:0000256" key="4">
    <source>
        <dbReference type="ARBA" id="ARBA00022833"/>
    </source>
</evidence>
<sequence>MAPVVLESPVMNMHNNALSTMSRLQFNSHIHTPPASDHSRNDEDASPVDAPAPLPPMHLRNGDSPFPLDPALKERSGDNVDGAADQNNPPANSELACTNCGTVNTPQWRRGDDGKSICNACGLYYRTKHVPRPVALGRTSTLQSATHPNAKQTVPPSPFLSPAQAQALSQEQARRRTASPPTMPTPAASPALHQANGQPSHPPQTPVHKHKSGTCPGDGRCDGTGGTSACDGCPTYNNAIQAGVIDPSNGQPPAQKIDITASGPEQGAETSGAESSPVISSQTPANGRSRVRNQVGALSCANCGTSTTPLWRRDDVGNNICNACGLYFKLHGTHRPNSMKKTVIKRRKRVPAAPGAPSSPTPQDRMTDQAAAEVLASVGRALPSGSAGGQTESEEEQPKKRQRRPRTSKARGKDAEGMDEDEDEEGKPRKARRTAARGTAGGGGEGSNAQASQWGEQMMQGMEASQDYGPGAPRGNPFPNSQTLPGLIAALGPDVVNSLMNTQYGGVGVPPPPPSYVRSGSAQNVPMGPGVPSRTHSPIAGHAMNPPPGAPYGLPPPLHVPGGHPQPFPSHVPPSFYHSGPPMAPPPHLMEGVPVPTLPDLEAHYRHLDEERRRWEMMLEHTNRLMAGVKRGIDDMRAASAPQEGGPSTQPQQQPQEQPQQPSQGQPSGQAEGSAAPAVPLNRQEKGSRDGAPVWHVAPPQPAPAAARE</sequence>
<dbReference type="PRINTS" id="PR00619">
    <property type="entry name" value="GATAZNFINGER"/>
</dbReference>
<feature type="region of interest" description="Disordered" evidence="9">
    <location>
        <begin position="244"/>
        <end position="290"/>
    </location>
</feature>
<feature type="region of interest" description="Disordered" evidence="9">
    <location>
        <begin position="539"/>
        <end position="595"/>
    </location>
</feature>
<dbReference type="SMART" id="SM00401">
    <property type="entry name" value="ZnF_GATA"/>
    <property type="match status" value="2"/>
</dbReference>
<reference evidence="11 12" key="1">
    <citation type="journal article" date="2018" name="Biotechnol. Biofuels">
        <title>Integrative visual omics of the white-rot fungus Polyporus brumalis exposes the biotechnological potential of its oxidative enzymes for delignifying raw plant biomass.</title>
        <authorList>
            <person name="Miyauchi S."/>
            <person name="Rancon A."/>
            <person name="Drula E."/>
            <person name="Hage H."/>
            <person name="Chaduli D."/>
            <person name="Favel A."/>
            <person name="Grisel S."/>
            <person name="Henrissat B."/>
            <person name="Herpoel-Gimbert I."/>
            <person name="Ruiz-Duenas F.J."/>
            <person name="Chevret D."/>
            <person name="Hainaut M."/>
            <person name="Lin J."/>
            <person name="Wang M."/>
            <person name="Pangilinan J."/>
            <person name="Lipzen A."/>
            <person name="Lesage-Meessen L."/>
            <person name="Navarro D."/>
            <person name="Riley R."/>
            <person name="Grigoriev I.V."/>
            <person name="Zhou S."/>
            <person name="Raouche S."/>
            <person name="Rosso M.N."/>
        </authorList>
    </citation>
    <scope>NUCLEOTIDE SEQUENCE [LARGE SCALE GENOMIC DNA]</scope>
    <source>
        <strain evidence="11 12">BRFM 1820</strain>
    </source>
</reference>
<feature type="region of interest" description="Disordered" evidence="9">
    <location>
        <begin position="638"/>
        <end position="709"/>
    </location>
</feature>
<evidence type="ECO:0000256" key="6">
    <source>
        <dbReference type="ARBA" id="ARBA00023163"/>
    </source>
</evidence>
<evidence type="ECO:0000313" key="11">
    <source>
        <dbReference type="EMBL" id="RDX54168.1"/>
    </source>
</evidence>
<dbReference type="PANTHER" id="PTHR10071">
    <property type="entry name" value="TRANSCRIPTION FACTOR GATA FAMILY MEMBER"/>
    <property type="match status" value="1"/>
</dbReference>
<dbReference type="Pfam" id="PF00320">
    <property type="entry name" value="GATA"/>
    <property type="match status" value="2"/>
</dbReference>
<evidence type="ECO:0000256" key="8">
    <source>
        <dbReference type="PROSITE-ProRule" id="PRU00094"/>
    </source>
</evidence>
<gene>
    <name evidence="11" type="ORF">OH76DRAFT_1398488</name>
</gene>
<dbReference type="InterPro" id="IPR039355">
    <property type="entry name" value="Transcription_factor_GATA"/>
</dbReference>
<feature type="compositionally biased region" description="Basic residues" evidence="9">
    <location>
        <begin position="400"/>
        <end position="410"/>
    </location>
</feature>
<keyword evidence="5" id="KW-0805">Transcription regulation</keyword>
<accession>A0A371DNT0</accession>
<proteinExistence type="predicted"/>
<dbReference type="PROSITE" id="PS50114">
    <property type="entry name" value="GATA_ZN_FINGER_2"/>
    <property type="match status" value="2"/>
</dbReference>
<dbReference type="InterPro" id="IPR000679">
    <property type="entry name" value="Znf_GATA"/>
</dbReference>
<feature type="compositionally biased region" description="Low complexity" evidence="9">
    <location>
        <begin position="642"/>
        <end position="676"/>
    </location>
</feature>
<feature type="compositionally biased region" description="Polar residues" evidence="9">
    <location>
        <begin position="85"/>
        <end position="95"/>
    </location>
</feature>
<organism evidence="11 12">
    <name type="scientific">Lentinus brumalis</name>
    <dbReference type="NCBI Taxonomy" id="2498619"/>
    <lineage>
        <taxon>Eukaryota</taxon>
        <taxon>Fungi</taxon>
        <taxon>Dikarya</taxon>
        <taxon>Basidiomycota</taxon>
        <taxon>Agaricomycotina</taxon>
        <taxon>Agaricomycetes</taxon>
        <taxon>Polyporales</taxon>
        <taxon>Polyporaceae</taxon>
        <taxon>Lentinus</taxon>
    </lineage>
</organism>
<dbReference type="Proteomes" id="UP000256964">
    <property type="component" value="Unassembled WGS sequence"/>
</dbReference>
<dbReference type="AlphaFoldDB" id="A0A371DNT0"/>
<feature type="region of interest" description="Disordered" evidence="9">
    <location>
        <begin position="381"/>
        <end position="485"/>
    </location>
</feature>
<dbReference type="FunFam" id="3.30.50.10:FF:000007">
    <property type="entry name" value="Nitrogen regulatory AreA, N-terminal"/>
    <property type="match status" value="1"/>
</dbReference>
<feature type="domain" description="GATA-type" evidence="10">
    <location>
        <begin position="91"/>
        <end position="145"/>
    </location>
</feature>
<dbReference type="STRING" id="139420.A0A371DNT0"/>
<evidence type="ECO:0000256" key="3">
    <source>
        <dbReference type="ARBA" id="ARBA00022771"/>
    </source>
</evidence>
<dbReference type="PROSITE" id="PS00344">
    <property type="entry name" value="GATA_ZN_FINGER_1"/>
    <property type="match status" value="2"/>
</dbReference>
<feature type="compositionally biased region" description="Polar residues" evidence="9">
    <location>
        <begin position="143"/>
        <end position="154"/>
    </location>
</feature>
<feature type="region of interest" description="Disordered" evidence="9">
    <location>
        <begin position="28"/>
        <end position="95"/>
    </location>
</feature>
<evidence type="ECO:0000256" key="9">
    <source>
        <dbReference type="SAM" id="MobiDB-lite"/>
    </source>
</evidence>
<keyword evidence="7" id="KW-0539">Nucleus</keyword>
<keyword evidence="6" id="KW-0804">Transcription</keyword>
<evidence type="ECO:0000313" key="12">
    <source>
        <dbReference type="Proteomes" id="UP000256964"/>
    </source>
</evidence>
<name>A0A371DNT0_9APHY</name>
<evidence type="ECO:0000256" key="2">
    <source>
        <dbReference type="ARBA" id="ARBA00022723"/>
    </source>
</evidence>
<dbReference type="EMBL" id="KZ857385">
    <property type="protein sequence ID" value="RDX54168.1"/>
    <property type="molecule type" value="Genomic_DNA"/>
</dbReference>
<feature type="compositionally biased region" description="Polar residues" evidence="9">
    <location>
        <begin position="268"/>
        <end position="286"/>
    </location>
</feature>
<comment type="subcellular location">
    <subcellularLocation>
        <location evidence="1">Nucleus</location>
    </subcellularLocation>
</comment>
<feature type="compositionally biased region" description="Low complexity" evidence="9">
    <location>
        <begin position="351"/>
        <end position="362"/>
    </location>
</feature>
<dbReference type="OrthoDB" id="515401at2759"/>
<dbReference type="SUPFAM" id="SSF57716">
    <property type="entry name" value="Glucocorticoid receptor-like (DNA-binding domain)"/>
    <property type="match status" value="2"/>
</dbReference>
<dbReference type="CDD" id="cd00202">
    <property type="entry name" value="ZnF_GATA"/>
    <property type="match status" value="2"/>
</dbReference>
<keyword evidence="2" id="KW-0479">Metal-binding</keyword>
<evidence type="ECO:0000256" key="7">
    <source>
        <dbReference type="ARBA" id="ARBA00023242"/>
    </source>
</evidence>
<dbReference type="GO" id="GO:0005634">
    <property type="term" value="C:nucleus"/>
    <property type="evidence" value="ECO:0007669"/>
    <property type="project" value="UniProtKB-SubCell"/>
</dbReference>